<proteinExistence type="predicted"/>
<dbReference type="Pfam" id="PF00415">
    <property type="entry name" value="RCC1"/>
    <property type="match status" value="1"/>
</dbReference>
<dbReference type="eggNOG" id="KOG1426">
    <property type="taxonomic scope" value="Eukaryota"/>
</dbReference>
<feature type="repeat" description="RCC1" evidence="1">
    <location>
        <begin position="153"/>
        <end position="210"/>
    </location>
</feature>
<accession>A9VAU7</accession>
<dbReference type="GO" id="GO:0005737">
    <property type="term" value="C:cytoplasm"/>
    <property type="evidence" value="ECO:0000318"/>
    <property type="project" value="GO_Central"/>
</dbReference>
<dbReference type="PRINTS" id="PR00633">
    <property type="entry name" value="RCCNDNSATION"/>
</dbReference>
<dbReference type="GO" id="GO:1901673">
    <property type="term" value="P:regulation of mitotic spindle assembly"/>
    <property type="evidence" value="ECO:0000318"/>
    <property type="project" value="GO_Central"/>
</dbReference>
<dbReference type="RefSeq" id="XP_001749793.1">
    <property type="nucleotide sequence ID" value="XM_001749741.1"/>
</dbReference>
<dbReference type="AlphaFoldDB" id="A9VAU7"/>
<keyword evidence="4" id="KW-1185">Reference proteome</keyword>
<name>A9VAU7_MONBE</name>
<dbReference type="InterPro" id="IPR000408">
    <property type="entry name" value="Reg_chr_condens"/>
</dbReference>
<dbReference type="Gene3D" id="2.130.10.30">
    <property type="entry name" value="Regulator of chromosome condensation 1/beta-lactamase-inhibitor protein II"/>
    <property type="match status" value="2"/>
</dbReference>
<feature type="signal peptide" evidence="2">
    <location>
        <begin position="1"/>
        <end position="17"/>
    </location>
</feature>
<dbReference type="PANTHER" id="PTHR45982:SF1">
    <property type="entry name" value="REGULATOR OF CHROMOSOME CONDENSATION"/>
    <property type="match status" value="1"/>
</dbReference>
<reference evidence="3 4" key="1">
    <citation type="journal article" date="2008" name="Nature">
        <title>The genome of the choanoflagellate Monosiga brevicollis and the origin of metazoans.</title>
        <authorList>
            <consortium name="JGI Sequencing"/>
            <person name="King N."/>
            <person name="Westbrook M.J."/>
            <person name="Young S.L."/>
            <person name="Kuo A."/>
            <person name="Abedin M."/>
            <person name="Chapman J."/>
            <person name="Fairclough S."/>
            <person name="Hellsten U."/>
            <person name="Isogai Y."/>
            <person name="Letunic I."/>
            <person name="Marr M."/>
            <person name="Pincus D."/>
            <person name="Putnam N."/>
            <person name="Rokas A."/>
            <person name="Wright K.J."/>
            <person name="Zuzow R."/>
            <person name="Dirks W."/>
            <person name="Good M."/>
            <person name="Goodstein D."/>
            <person name="Lemons D."/>
            <person name="Li W."/>
            <person name="Lyons J.B."/>
            <person name="Morris A."/>
            <person name="Nichols S."/>
            <person name="Richter D.J."/>
            <person name="Salamov A."/>
            <person name="Bork P."/>
            <person name="Lim W.A."/>
            <person name="Manning G."/>
            <person name="Miller W.T."/>
            <person name="McGinnis W."/>
            <person name="Shapiro H."/>
            <person name="Tjian R."/>
            <person name="Grigoriev I.V."/>
            <person name="Rokhsar D."/>
        </authorList>
    </citation>
    <scope>NUCLEOTIDE SEQUENCE [LARGE SCALE GENOMIC DNA]</scope>
    <source>
        <strain evidence="4">MX1 / ATCC 50154</strain>
    </source>
</reference>
<keyword evidence="2" id="KW-0732">Signal</keyword>
<dbReference type="GeneID" id="5895082"/>
<dbReference type="PROSITE" id="PS50012">
    <property type="entry name" value="RCC1_3"/>
    <property type="match status" value="3"/>
</dbReference>
<dbReference type="InterPro" id="IPR009091">
    <property type="entry name" value="RCC1/BLIP-II"/>
</dbReference>
<evidence type="ECO:0000313" key="3">
    <source>
        <dbReference type="EMBL" id="EDQ85382.1"/>
    </source>
</evidence>
<sequence length="432" mass="45013">MVAMVVVVAAGVGGAGAAGRRAVLAAAGGWSALGVRRGRHAFAWGANDGAAIGTGVSSAFTDRPQPMLQQGPTQQREGILLRPASLAAGVSHTLFVPKENPHEVWGLGLNTSGQLGTSLKKVLAAPTRLLTCDAPIKALAAGHEHSMVLTEDNEIWGAGLSSQQQLGVVQSEPYDWTTLSDVFAASLDTPIAHWSSLACGASHSVLLGQDQNQRAVVVTSGCNADGQAGPRPTLGDSDVLAPPGLLFGTAHASDTLSIAAGTDHTIIVERTLEGTRLWGTGNNEYGQLAQDPEAQDRLMELGLLMTLSPEETVQQVACSGSCTYVLIDGQVRRSGLDVQGPHVGFVPLQLPETDLRFRFIAANSMAFAAVDMQGQLWTMGAGHLAAHGHSTGPVDALTCLLNQEACQVFEGAKQVQDVVLGHDFGFAILDSQ</sequence>
<dbReference type="STRING" id="81824.A9VAU7"/>
<dbReference type="PANTHER" id="PTHR45982">
    <property type="entry name" value="REGULATOR OF CHROMOSOME CONDENSATION"/>
    <property type="match status" value="1"/>
</dbReference>
<dbReference type="FunCoup" id="A9VAU7">
    <property type="interactions" value="195"/>
</dbReference>
<dbReference type="InParanoid" id="A9VAU7"/>
<dbReference type="KEGG" id="mbr:MONBRDRAFT_34307"/>
<evidence type="ECO:0000256" key="1">
    <source>
        <dbReference type="PROSITE-ProRule" id="PRU00235"/>
    </source>
</evidence>
<feature type="chain" id="PRO_5002743046" evidence="2">
    <location>
        <begin position="18"/>
        <end position="432"/>
    </location>
</feature>
<feature type="repeat" description="RCC1" evidence="1">
    <location>
        <begin position="102"/>
        <end position="152"/>
    </location>
</feature>
<dbReference type="EMBL" id="CH991574">
    <property type="protein sequence ID" value="EDQ85382.1"/>
    <property type="molecule type" value="Genomic_DNA"/>
</dbReference>
<feature type="repeat" description="RCC1" evidence="1">
    <location>
        <begin position="215"/>
        <end position="271"/>
    </location>
</feature>
<evidence type="ECO:0000313" key="4">
    <source>
        <dbReference type="Proteomes" id="UP000001357"/>
    </source>
</evidence>
<protein>
    <submittedName>
        <fullName evidence="3">Uncharacterized protein</fullName>
    </submittedName>
</protein>
<dbReference type="SUPFAM" id="SSF50985">
    <property type="entry name" value="RCC1/BLIP-II"/>
    <property type="match status" value="1"/>
</dbReference>
<dbReference type="InterPro" id="IPR051553">
    <property type="entry name" value="Ran_GTPase-activating"/>
</dbReference>
<evidence type="ECO:0000256" key="2">
    <source>
        <dbReference type="SAM" id="SignalP"/>
    </source>
</evidence>
<dbReference type="GO" id="GO:0007346">
    <property type="term" value="P:regulation of mitotic cell cycle"/>
    <property type="evidence" value="ECO:0000318"/>
    <property type="project" value="GO_Central"/>
</dbReference>
<organism evidence="3 4">
    <name type="scientific">Monosiga brevicollis</name>
    <name type="common">Choanoflagellate</name>
    <dbReference type="NCBI Taxonomy" id="81824"/>
    <lineage>
        <taxon>Eukaryota</taxon>
        <taxon>Choanoflagellata</taxon>
        <taxon>Craspedida</taxon>
        <taxon>Salpingoecidae</taxon>
        <taxon>Monosiga</taxon>
    </lineage>
</organism>
<gene>
    <name evidence="3" type="ORF">MONBRDRAFT_34307</name>
</gene>
<dbReference type="Proteomes" id="UP000001357">
    <property type="component" value="Unassembled WGS sequence"/>
</dbReference>